<dbReference type="GO" id="GO:0005524">
    <property type="term" value="F:ATP binding"/>
    <property type="evidence" value="ECO:0007669"/>
    <property type="project" value="UniProtKB-UniRule"/>
</dbReference>
<keyword evidence="20" id="KW-0325">Glycoprotein</keyword>
<dbReference type="SMART" id="SM00220">
    <property type="entry name" value="S_TKc"/>
    <property type="match status" value="3"/>
</dbReference>
<dbReference type="EC" id="2.7.11.1" evidence="4"/>
<organism evidence="26 27">
    <name type="scientific">Citrus unshiu</name>
    <name type="common">Satsuma mandarin</name>
    <name type="synonym">Citrus nobilis var. unshiu</name>
    <dbReference type="NCBI Taxonomy" id="55188"/>
    <lineage>
        <taxon>Eukaryota</taxon>
        <taxon>Viridiplantae</taxon>
        <taxon>Streptophyta</taxon>
        <taxon>Embryophyta</taxon>
        <taxon>Tracheophyta</taxon>
        <taxon>Spermatophyta</taxon>
        <taxon>Magnoliopsida</taxon>
        <taxon>eudicotyledons</taxon>
        <taxon>Gunneridae</taxon>
        <taxon>Pentapetalae</taxon>
        <taxon>rosids</taxon>
        <taxon>malvids</taxon>
        <taxon>Sapindales</taxon>
        <taxon>Rutaceae</taxon>
        <taxon>Aurantioideae</taxon>
        <taxon>Citrus</taxon>
    </lineage>
</organism>
<keyword evidence="16 23" id="KW-0067">ATP-binding</keyword>
<keyword evidence="15" id="KW-0418">Kinase</keyword>
<dbReference type="PANTHER" id="PTHR45631:SF197">
    <property type="entry name" value="TYROSINE KINASE FAMILY PROTEIN"/>
    <property type="match status" value="1"/>
</dbReference>
<name>A0A2H5PVP9_CITUN</name>
<evidence type="ECO:0000313" key="26">
    <source>
        <dbReference type="EMBL" id="GAY56447.1"/>
    </source>
</evidence>
<keyword evidence="9" id="KW-0808">Transferase</keyword>
<accession>A0A2H5PVP9</accession>
<keyword evidence="18 24" id="KW-0472">Membrane</keyword>
<evidence type="ECO:0000256" key="24">
    <source>
        <dbReference type="SAM" id="Phobius"/>
    </source>
</evidence>
<protein>
    <recommendedName>
        <fullName evidence="4">non-specific serine/threonine protein kinase</fullName>
        <ecNumber evidence="4">2.7.11.1</ecNumber>
    </recommendedName>
</protein>
<dbReference type="GO" id="GO:0002229">
    <property type="term" value="P:defense response to oomycetes"/>
    <property type="evidence" value="ECO:0007669"/>
    <property type="project" value="UniProtKB-ARBA"/>
</dbReference>
<dbReference type="Gene3D" id="3.30.200.20">
    <property type="entry name" value="Phosphorylase Kinase, domain 1"/>
    <property type="match status" value="3"/>
</dbReference>
<dbReference type="InterPro" id="IPR032675">
    <property type="entry name" value="LRR_dom_sf"/>
</dbReference>
<dbReference type="Pfam" id="PF07714">
    <property type="entry name" value="PK_Tyr_Ser-Thr"/>
    <property type="match status" value="2"/>
</dbReference>
<dbReference type="FunFam" id="3.30.200.20:FF:000394">
    <property type="entry name" value="Leucine-rich repeat receptor-like protein kinase"/>
    <property type="match status" value="3"/>
</dbReference>
<keyword evidence="5" id="KW-1003">Cell membrane</keyword>
<comment type="similarity">
    <text evidence="3">In the C-terminal section; belongs to the protein kinase superfamily. Ser/Thr protein kinase family.</text>
</comment>
<keyword evidence="12" id="KW-0430">Lectin</keyword>
<evidence type="ECO:0000256" key="18">
    <source>
        <dbReference type="ARBA" id="ARBA00023136"/>
    </source>
</evidence>
<dbReference type="InterPro" id="IPR008271">
    <property type="entry name" value="Ser/Thr_kinase_AS"/>
</dbReference>
<evidence type="ECO:0000313" key="27">
    <source>
        <dbReference type="Proteomes" id="UP000236630"/>
    </source>
</evidence>
<feature type="transmembrane region" description="Helical" evidence="24">
    <location>
        <begin position="315"/>
        <end position="337"/>
    </location>
</feature>
<dbReference type="PROSITE" id="PS00107">
    <property type="entry name" value="PROTEIN_KINASE_ATP"/>
    <property type="match status" value="3"/>
</dbReference>
<sequence length="2283" mass="255510">MALCLLQEICLADNVLVDEQDISAPVPPRTRLLRNTPVRKTLPSDICSPCLVSSTYPDDIYDRIWLPNSLPNSEPINTTSDIISMNDYQGPSTVMQTAVIPTNGSNSLQLSWEPIDPKFLYYAYLYFSEFENVQANNQTREIIIYINGIDWFGPFSPLHFAANTIYGTSPILTAEKIEFSINTTENLSGKIIPAIADKPTRCYPEYDPPRITSLNLSSSGIAGDIAPYISTLTSIQILDLSNNNLTGPVPDFLSQLPFLTELNLKGNKLKGTIPNGLIEKQKNGLLSLSVEGNPDLCPEASCTADESNGGRDNKFVVPVVASVVSLCVLVTAMAILWSLRRRMQVAKNGSFELKNQRFSYSNVLRITNNFERVLGNGGFGTVYHGYLDGTEVAVKMLSPSSAQGYKQFQAEVELLMRIHHKNLTTLVGYCDEGTNRGLIYEFMANGNLQALLLGEEADILSWEGRLRIAIEAAKGLEYLHSGCTPPIVHRDVKSTNILLSEKLQAKIADFGLSRTFPVEGSGTHVTTTIAGTPGYLDPEYYISNSLTEKSDVYSFGVVLLEIITSKSVIERTHERTHITQWVRFMLGKGDIESIVDPRLHEDFDINSVWKTYLLPAFLGIIMAHAQNQSGFISIDCGIPHDSSYTDKITGINYVSDSTFIDTGVINNISSEYSSNKTLERQFLNVRSFPEGIRNCYTLKPSSGDVKFLIRARFMYGNYDGQNIIPSFSLLLEADVWDSVNLKDASGIVTKEIIHAPKKNYMYVCLVNTGSGTPFISALELRPLKNSTYETQSGSLLLYGRWDVGSTTSEAIRYPDDVYDRIWSPFRSLRWESITRLSDSTFFENDWQLPLTIMRTAVRPANASINSLSFYWKTSTPESQYYIFLHFAEVEGRQENQTREMSIYSNGKLWYGPFVPYTFFTTTLVSIYPSKGSERIDFSINKTENSTLPPILNAEEIYLAKEFPSSLTSQQDVDAIMSIKKKYGVKKNWQGDPCAPKVYLWQGLNCSYDGNELPRIISLDLSKNSLTGSVPEFLSELHFLRVLNLTGNNLEGSVPAGLLERAKNGLLSLSVDGNPKLCHTASCNKRQNNKYIVPVVASVVSLSVLLTALAILWNLKRRKQAGRKKGSWELKNRKFSYSDVAKITNNFEKVIGKGGFGRVYHGYLEFNGTQVAVKMLSASSVQGYKQFQAEVELLMRVHHKNLTTLVGYCDEDTNMGLIYEFMANGNLEEHLSGANTLTWEARLRIATEAAQGLEYLHSGCKPPIVHRDVKSTNILLNEKLQAKLADFGLSRIFPVEGGTHVSTTIAGTPGYLDPEYYISNRLTEKSDVYSFGVVLLEIITSKPVIERTHERTHITQWVSFMLAKGDIKNIVDRTLYGDFDINSVWKTVEIAMACVSPTSTKRPTMTQVVMELNESRAIEIARTQAGKDTDESKVLVELIDVNLHSEFTPLARYCSYGCGSCPESISIDCGIPENASYSDKITGINYVSDATYVDTGVSHSISSGYNNEAVERQFLNLRSFPEGIRNCYTLRPANGDVKFLIRASFMYGNYDGQDMPPSFDLMLGADVWDSVQLQDSDGIITKEIIHMPNKGYIHVCLVHTYSGTPFISALELRPITNSIYATQSGSLSRYFRWDVGSTTNETFRYPDDVYDRIWSPNSFYYWAPISTSSNVDSTGTINFNLPSTVMQTAAIPANGVTSLEFHWVPVNRTFKYYVYMHFSEVGSDLAKNQTREMYIYFNGEKWHGPLSPSHLETVTVYTTSAMTNYSRYDIEIRATDKSSLPPILNALEVYQVKEFPQLLTHQQDVDAITNIKSKYEVKRDWQGDPCTPKVHLWQGLNCSYDDNQPPRIISLNLSSSGISGEIDPYIFSLTSIESLDLSNNSLTGLVPDFLAELESLTVLVERNPNLCLSDSCKKKNNRFIVPVLASVVTFSVFLAALVILQHLRRRKQELCLAKKKKGSLETKNRKFPYFDLLKITNNFERVLGKGGFGTVYHGYLDDKQVAVKMLSPSSVQGYKQFQAEVELLIRAHHKNLTILVGYCDEGTNMGLIYEFMANGNLQSHLLEDKADTLSWERRLQIASESAQGLEYLHNGCKPPIVHRDVKSANILLNEKFQAKLADFGLSRIFPVEGGTHVSTTVVGTPGYLDPEYYISNRLTEKSDVYSFGVVLLELITGQPVIQKTPQRTLIGQWVSSMLARGDIKTIVDQRLQGDFDTNTVWKAVEIAMACIHSISTRRPTMNQVVIELNDCLAMEIARTKAHETAPDGTPDELMIDLNLQSDVFPLAR</sequence>
<dbReference type="GO" id="GO:0004674">
    <property type="term" value="F:protein serine/threonine kinase activity"/>
    <property type="evidence" value="ECO:0007669"/>
    <property type="project" value="UniProtKB-KW"/>
</dbReference>
<dbReference type="FunFam" id="1.10.510.10:FF:000240">
    <property type="entry name" value="Lectin-domain containing receptor kinase A4.3"/>
    <property type="match status" value="1"/>
</dbReference>
<keyword evidence="27" id="KW-1185">Reference proteome</keyword>
<evidence type="ECO:0000256" key="15">
    <source>
        <dbReference type="ARBA" id="ARBA00022777"/>
    </source>
</evidence>
<keyword evidence="11" id="KW-0732">Signal</keyword>
<evidence type="ECO:0000259" key="25">
    <source>
        <dbReference type="PROSITE" id="PS50011"/>
    </source>
</evidence>
<dbReference type="EMBL" id="BDQV01000137">
    <property type="protein sequence ID" value="GAY56447.1"/>
    <property type="molecule type" value="Genomic_DNA"/>
</dbReference>
<evidence type="ECO:0000256" key="11">
    <source>
        <dbReference type="ARBA" id="ARBA00022729"/>
    </source>
</evidence>
<dbReference type="FunFam" id="3.80.10.10:FF:000129">
    <property type="entry name" value="Leucine-rich repeat receptor-like kinase"/>
    <property type="match status" value="2"/>
</dbReference>
<evidence type="ECO:0000256" key="8">
    <source>
        <dbReference type="ARBA" id="ARBA00022614"/>
    </source>
</evidence>
<comment type="similarity">
    <text evidence="2">In the N-terminal section; belongs to the leguminous lectin family.</text>
</comment>
<dbReference type="InterPro" id="IPR003591">
    <property type="entry name" value="Leu-rich_rpt_typical-subtyp"/>
</dbReference>
<dbReference type="InterPro" id="IPR017441">
    <property type="entry name" value="Protein_kinase_ATP_BS"/>
</dbReference>
<comment type="subcellular location">
    <subcellularLocation>
        <location evidence="1">Cell membrane</location>
        <topology evidence="1">Single-pass type I membrane protein</topology>
    </subcellularLocation>
</comment>
<feature type="transmembrane region" description="Helical" evidence="24">
    <location>
        <begin position="1090"/>
        <end position="1114"/>
    </location>
</feature>
<evidence type="ECO:0000256" key="17">
    <source>
        <dbReference type="ARBA" id="ARBA00022989"/>
    </source>
</evidence>
<evidence type="ECO:0000256" key="3">
    <source>
        <dbReference type="ARBA" id="ARBA00010217"/>
    </source>
</evidence>
<evidence type="ECO:0000256" key="1">
    <source>
        <dbReference type="ARBA" id="ARBA00004251"/>
    </source>
</evidence>
<feature type="transmembrane region" description="Helical" evidence="24">
    <location>
        <begin position="1918"/>
        <end position="1939"/>
    </location>
</feature>
<keyword evidence="13" id="KW-0677">Repeat</keyword>
<feature type="domain" description="Protein kinase" evidence="25">
    <location>
        <begin position="368"/>
        <end position="618"/>
    </location>
</feature>
<dbReference type="Pfam" id="PF13855">
    <property type="entry name" value="LRR_8"/>
    <property type="match status" value="1"/>
</dbReference>
<evidence type="ECO:0000256" key="14">
    <source>
        <dbReference type="ARBA" id="ARBA00022741"/>
    </source>
</evidence>
<evidence type="ECO:0000256" key="9">
    <source>
        <dbReference type="ARBA" id="ARBA00022679"/>
    </source>
</evidence>
<keyword evidence="6" id="KW-0723">Serine/threonine-protein kinase</keyword>
<evidence type="ECO:0000256" key="10">
    <source>
        <dbReference type="ARBA" id="ARBA00022692"/>
    </source>
</evidence>
<keyword evidence="10 24" id="KW-0812">Transmembrane</keyword>
<keyword evidence="14 23" id="KW-0547">Nucleotide-binding</keyword>
<comment type="catalytic activity">
    <reaction evidence="22">
        <text>L-seryl-[protein] + ATP = O-phospho-L-seryl-[protein] + ADP + H(+)</text>
        <dbReference type="Rhea" id="RHEA:17989"/>
        <dbReference type="Rhea" id="RHEA-COMP:9863"/>
        <dbReference type="Rhea" id="RHEA-COMP:11604"/>
        <dbReference type="ChEBI" id="CHEBI:15378"/>
        <dbReference type="ChEBI" id="CHEBI:29999"/>
        <dbReference type="ChEBI" id="CHEBI:30616"/>
        <dbReference type="ChEBI" id="CHEBI:83421"/>
        <dbReference type="ChEBI" id="CHEBI:456216"/>
        <dbReference type="EC" id="2.7.11.1"/>
    </reaction>
</comment>
<dbReference type="InterPro" id="IPR011009">
    <property type="entry name" value="Kinase-like_dom_sf"/>
</dbReference>
<feature type="domain" description="Protein kinase" evidence="25">
    <location>
        <begin position="1976"/>
        <end position="2247"/>
    </location>
</feature>
<dbReference type="InterPro" id="IPR001245">
    <property type="entry name" value="Ser-Thr/Tyr_kinase_cat_dom"/>
</dbReference>
<dbReference type="Pfam" id="PF00069">
    <property type="entry name" value="Pkinase"/>
    <property type="match status" value="1"/>
</dbReference>
<keyword evidence="17 24" id="KW-1133">Transmembrane helix</keyword>
<evidence type="ECO:0000256" key="7">
    <source>
        <dbReference type="ARBA" id="ARBA00022553"/>
    </source>
</evidence>
<feature type="binding site" evidence="23">
    <location>
        <position position="1173"/>
    </location>
    <ligand>
        <name>ATP</name>
        <dbReference type="ChEBI" id="CHEBI:30616"/>
    </ligand>
</feature>
<evidence type="ECO:0000256" key="22">
    <source>
        <dbReference type="ARBA" id="ARBA00048679"/>
    </source>
</evidence>
<dbReference type="Pfam" id="PF00560">
    <property type="entry name" value="LRR_1"/>
    <property type="match status" value="1"/>
</dbReference>
<reference evidence="26 27" key="1">
    <citation type="journal article" date="2017" name="Front. Genet.">
        <title>Draft sequencing of the heterozygous diploid genome of Satsuma (Citrus unshiu Marc.) using a hybrid assembly approach.</title>
        <authorList>
            <person name="Shimizu T."/>
            <person name="Tanizawa Y."/>
            <person name="Mochizuki T."/>
            <person name="Nagasaki H."/>
            <person name="Yoshioka T."/>
            <person name="Toyoda A."/>
            <person name="Fujiyama A."/>
            <person name="Kaminuma E."/>
            <person name="Nakamura Y."/>
        </authorList>
    </citation>
    <scope>NUCLEOTIDE SEQUENCE [LARGE SCALE GENOMIC DNA]</scope>
    <source>
        <strain evidence="27">cv. Miyagawa wase</strain>
    </source>
</reference>
<evidence type="ECO:0000256" key="2">
    <source>
        <dbReference type="ARBA" id="ARBA00008536"/>
    </source>
</evidence>
<feature type="domain" description="Protein kinase" evidence="25">
    <location>
        <begin position="1144"/>
        <end position="1417"/>
    </location>
</feature>
<dbReference type="PROSITE" id="PS50011">
    <property type="entry name" value="PROTEIN_KINASE_DOM"/>
    <property type="match status" value="3"/>
</dbReference>
<dbReference type="SMART" id="SM00369">
    <property type="entry name" value="LRR_TYP"/>
    <property type="match status" value="4"/>
</dbReference>
<evidence type="ECO:0000256" key="6">
    <source>
        <dbReference type="ARBA" id="ARBA00022527"/>
    </source>
</evidence>
<dbReference type="InterPro" id="IPR000719">
    <property type="entry name" value="Prot_kinase_dom"/>
</dbReference>
<keyword evidence="7" id="KW-0597">Phosphoprotein</keyword>
<dbReference type="Gene3D" id="1.10.510.10">
    <property type="entry name" value="Transferase(Phosphotransferase) domain 1"/>
    <property type="match status" value="3"/>
</dbReference>
<evidence type="ECO:0000256" key="13">
    <source>
        <dbReference type="ARBA" id="ARBA00022737"/>
    </source>
</evidence>
<evidence type="ECO:0000256" key="4">
    <source>
        <dbReference type="ARBA" id="ARBA00012513"/>
    </source>
</evidence>
<evidence type="ECO:0000256" key="19">
    <source>
        <dbReference type="ARBA" id="ARBA00023170"/>
    </source>
</evidence>
<dbReference type="FunFam" id="1.10.510.10:FF:000146">
    <property type="entry name" value="LRR receptor-like serine/threonine-protein kinase IOS1"/>
    <property type="match status" value="2"/>
</dbReference>
<dbReference type="Gene3D" id="2.60.120.430">
    <property type="entry name" value="Galactose-binding lectin"/>
    <property type="match status" value="1"/>
</dbReference>
<dbReference type="Proteomes" id="UP000236630">
    <property type="component" value="Unassembled WGS sequence"/>
</dbReference>
<dbReference type="GO" id="GO:0005886">
    <property type="term" value="C:plasma membrane"/>
    <property type="evidence" value="ECO:0007669"/>
    <property type="project" value="UniProtKB-SubCell"/>
</dbReference>
<evidence type="ECO:0000256" key="12">
    <source>
        <dbReference type="ARBA" id="ARBA00022734"/>
    </source>
</evidence>
<dbReference type="Gene3D" id="3.80.10.10">
    <property type="entry name" value="Ribonuclease Inhibitor"/>
    <property type="match status" value="3"/>
</dbReference>
<dbReference type="SUPFAM" id="SSF56112">
    <property type="entry name" value="Protein kinase-like (PK-like)"/>
    <property type="match status" value="3"/>
</dbReference>
<dbReference type="PANTHER" id="PTHR45631">
    <property type="entry name" value="OS07G0107800 PROTEIN-RELATED"/>
    <property type="match status" value="1"/>
</dbReference>
<proteinExistence type="inferred from homology"/>
<comment type="caution">
    <text evidence="26">The sequence shown here is derived from an EMBL/GenBank/DDBJ whole genome shotgun (WGS) entry which is preliminary data.</text>
</comment>
<feature type="binding site" evidence="23">
    <location>
        <position position="2003"/>
    </location>
    <ligand>
        <name>ATP</name>
        <dbReference type="ChEBI" id="CHEBI:30616"/>
    </ligand>
</feature>
<dbReference type="InterPro" id="IPR024788">
    <property type="entry name" value="Malectin-like_Carb-bd_dom"/>
</dbReference>
<evidence type="ECO:0000256" key="23">
    <source>
        <dbReference type="PROSITE-ProRule" id="PRU10141"/>
    </source>
</evidence>
<dbReference type="CDD" id="cd14066">
    <property type="entry name" value="STKc_IRAK"/>
    <property type="match status" value="2"/>
</dbReference>
<keyword evidence="8" id="KW-0433">Leucine-rich repeat</keyword>
<evidence type="ECO:0000256" key="16">
    <source>
        <dbReference type="ARBA" id="ARBA00022840"/>
    </source>
</evidence>
<comment type="catalytic activity">
    <reaction evidence="21">
        <text>L-threonyl-[protein] + ATP = O-phospho-L-threonyl-[protein] + ADP + H(+)</text>
        <dbReference type="Rhea" id="RHEA:46608"/>
        <dbReference type="Rhea" id="RHEA-COMP:11060"/>
        <dbReference type="Rhea" id="RHEA-COMP:11605"/>
        <dbReference type="ChEBI" id="CHEBI:15378"/>
        <dbReference type="ChEBI" id="CHEBI:30013"/>
        <dbReference type="ChEBI" id="CHEBI:30616"/>
        <dbReference type="ChEBI" id="CHEBI:61977"/>
        <dbReference type="ChEBI" id="CHEBI:456216"/>
        <dbReference type="EC" id="2.7.11.1"/>
    </reaction>
</comment>
<gene>
    <name evidence="26" type="ORF">CUMW_171960</name>
</gene>
<evidence type="ECO:0000256" key="20">
    <source>
        <dbReference type="ARBA" id="ARBA00023180"/>
    </source>
</evidence>
<dbReference type="GO" id="GO:0030246">
    <property type="term" value="F:carbohydrate binding"/>
    <property type="evidence" value="ECO:0007669"/>
    <property type="project" value="UniProtKB-KW"/>
</dbReference>
<dbReference type="PROSITE" id="PS00108">
    <property type="entry name" value="PROTEIN_KINASE_ST"/>
    <property type="match status" value="3"/>
</dbReference>
<evidence type="ECO:0000256" key="5">
    <source>
        <dbReference type="ARBA" id="ARBA00022475"/>
    </source>
</evidence>
<feature type="binding site" evidence="23">
    <location>
        <position position="395"/>
    </location>
    <ligand>
        <name>ATP</name>
        <dbReference type="ChEBI" id="CHEBI:30616"/>
    </ligand>
</feature>
<evidence type="ECO:0000256" key="21">
    <source>
        <dbReference type="ARBA" id="ARBA00047899"/>
    </source>
</evidence>
<keyword evidence="19" id="KW-0675">Receptor</keyword>
<dbReference type="SUPFAM" id="SSF52058">
    <property type="entry name" value="L domain-like"/>
    <property type="match status" value="3"/>
</dbReference>
<dbReference type="Pfam" id="PF12819">
    <property type="entry name" value="Malectin_like"/>
    <property type="match status" value="3"/>
</dbReference>
<dbReference type="InterPro" id="IPR001611">
    <property type="entry name" value="Leu-rich_rpt"/>
</dbReference>